<keyword evidence="1" id="KW-0285">Flavoprotein</keyword>
<dbReference type="SUPFAM" id="SSF51905">
    <property type="entry name" value="FAD/NAD(P)-binding domain"/>
    <property type="match status" value="1"/>
</dbReference>
<dbReference type="PANTHER" id="PTHR48105">
    <property type="entry name" value="THIOREDOXIN REDUCTASE 1-RELATED-RELATED"/>
    <property type="match status" value="1"/>
</dbReference>
<accession>A0A537KIP3</accession>
<evidence type="ECO:0000256" key="2">
    <source>
        <dbReference type="ARBA" id="ARBA00023002"/>
    </source>
</evidence>
<protein>
    <submittedName>
        <fullName evidence="3">FAD-dependent oxidoreductase</fullName>
    </submittedName>
</protein>
<dbReference type="InterPro" id="IPR050097">
    <property type="entry name" value="Ferredoxin-NADP_redctase_2"/>
</dbReference>
<organism evidence="3 4">
    <name type="scientific">Candidatus Segetimicrobium genomatis</name>
    <dbReference type="NCBI Taxonomy" id="2569760"/>
    <lineage>
        <taxon>Bacteria</taxon>
        <taxon>Bacillati</taxon>
        <taxon>Candidatus Sysuimicrobiota</taxon>
        <taxon>Candidatus Sysuimicrobiia</taxon>
        <taxon>Candidatus Sysuimicrobiales</taxon>
        <taxon>Candidatus Segetimicrobiaceae</taxon>
        <taxon>Candidatus Segetimicrobium</taxon>
    </lineage>
</organism>
<evidence type="ECO:0000256" key="1">
    <source>
        <dbReference type="ARBA" id="ARBA00022630"/>
    </source>
</evidence>
<dbReference type="PRINTS" id="PR00368">
    <property type="entry name" value="FADPNR"/>
</dbReference>
<dbReference type="InterPro" id="IPR036188">
    <property type="entry name" value="FAD/NAD-bd_sf"/>
</dbReference>
<name>A0A537KIP3_9BACT</name>
<gene>
    <name evidence="3" type="ORF">E6H01_14355</name>
</gene>
<proteinExistence type="predicted"/>
<dbReference type="AlphaFoldDB" id="A0A537KIP3"/>
<reference evidence="3 4" key="1">
    <citation type="journal article" date="2019" name="Nat. Microbiol.">
        <title>Mediterranean grassland soil C-N compound turnover is dependent on rainfall and depth, and is mediated by genomically divergent microorganisms.</title>
        <authorList>
            <person name="Diamond S."/>
            <person name="Andeer P.F."/>
            <person name="Li Z."/>
            <person name="Crits-Christoph A."/>
            <person name="Burstein D."/>
            <person name="Anantharaman K."/>
            <person name="Lane K.R."/>
            <person name="Thomas B.C."/>
            <person name="Pan C."/>
            <person name="Northen T.R."/>
            <person name="Banfield J.F."/>
        </authorList>
    </citation>
    <scope>NUCLEOTIDE SEQUENCE [LARGE SCALE GENOMIC DNA]</scope>
    <source>
        <strain evidence="3">NP_4</strain>
    </source>
</reference>
<dbReference type="Gene3D" id="3.50.50.60">
    <property type="entry name" value="FAD/NAD(P)-binding domain"/>
    <property type="match status" value="2"/>
</dbReference>
<dbReference type="GO" id="GO:0016491">
    <property type="term" value="F:oxidoreductase activity"/>
    <property type="evidence" value="ECO:0007669"/>
    <property type="project" value="UniProtKB-KW"/>
</dbReference>
<comment type="caution">
    <text evidence="3">The sequence shown here is derived from an EMBL/GenBank/DDBJ whole genome shotgun (WGS) entry which is preliminary data.</text>
</comment>
<keyword evidence="2" id="KW-0560">Oxidoreductase</keyword>
<evidence type="ECO:0000313" key="4">
    <source>
        <dbReference type="Proteomes" id="UP000319353"/>
    </source>
</evidence>
<evidence type="ECO:0000313" key="3">
    <source>
        <dbReference type="EMBL" id="TMI95648.1"/>
    </source>
</evidence>
<dbReference type="PRINTS" id="PR00469">
    <property type="entry name" value="PNDRDTASEII"/>
</dbReference>
<dbReference type="Proteomes" id="UP000319353">
    <property type="component" value="Unassembled WGS sequence"/>
</dbReference>
<sequence length="203" mass="22697">MRCRRLVVATGYFDHPNLLGVPGEDLPQVSHYFDDPHFSSGRDVVVIGGKNSAAEAALELFRAGARVTLVHRRAQLGETVKYWVKPDIENRIKAGEIAARFEAQVSRIEPDRVMITRGRQEEALPADRVYALTGYHPDFDLFRGLGIRLDEKTLRPECDPATLETNVPGVYMAGSITRGRAISEVFIENGRFDGEKIFAQNRA</sequence>
<dbReference type="EMBL" id="VBAL01000286">
    <property type="protein sequence ID" value="TMI95648.1"/>
    <property type="molecule type" value="Genomic_DNA"/>
</dbReference>
<dbReference type="Pfam" id="PF13738">
    <property type="entry name" value="Pyr_redox_3"/>
    <property type="match status" value="1"/>
</dbReference>